<keyword evidence="1" id="KW-0812">Transmembrane</keyword>
<feature type="transmembrane region" description="Helical" evidence="1">
    <location>
        <begin position="243"/>
        <end position="269"/>
    </location>
</feature>
<organism evidence="2">
    <name type="scientific">Corethron hystrix</name>
    <dbReference type="NCBI Taxonomy" id="216773"/>
    <lineage>
        <taxon>Eukaryota</taxon>
        <taxon>Sar</taxon>
        <taxon>Stramenopiles</taxon>
        <taxon>Ochrophyta</taxon>
        <taxon>Bacillariophyta</taxon>
        <taxon>Coscinodiscophyceae</taxon>
        <taxon>Corethrophycidae</taxon>
        <taxon>Corethrales</taxon>
        <taxon>Corethraceae</taxon>
        <taxon>Corethron</taxon>
    </lineage>
</organism>
<sequence length="393" mass="44599">MTTIDPAQLFHDPGNGVCGLFEYVFKIFKSQWKTFLGISLFQAGSVTIIYVFFFLIFAASQIESTLERSLTSYSSARFLLEQTIGIGIPSRFLNEAYDDDYYNDDFDDDFDDGYDDVYSAEERYYELVYIIYDYLPKPLNRIFAASLNMGFDSMSKRASILTMIFSFLVIESFIKTIFKGALIRATAETYAGFTPGIFSSLQTGIKYIWSIFCFNFLLISTLATVGLLFVFAPTFGTKSPYVLGFTAIIYLLFFIMVCSATVGAVPSIVIEKKSPYGAFCRSRDLCGFRFIGFIFRAIFFFSFLEMGCSSIIFMILYFTPEGLGIVTQFILQMVLIPLNSILVVVIYNTLRIRREEGYSQRSLLQELSLSPPMLENSSDLNLTDEKINDAECV</sequence>
<keyword evidence="1" id="KW-1133">Transmembrane helix</keyword>
<protein>
    <submittedName>
        <fullName evidence="2">Uncharacterized protein</fullName>
    </submittedName>
</protein>
<evidence type="ECO:0000256" key="1">
    <source>
        <dbReference type="SAM" id="Phobius"/>
    </source>
</evidence>
<evidence type="ECO:0000313" key="2">
    <source>
        <dbReference type="EMBL" id="CAD8887351.1"/>
    </source>
</evidence>
<feature type="transmembrane region" description="Helical" evidence="1">
    <location>
        <begin position="207"/>
        <end position="231"/>
    </location>
</feature>
<feature type="transmembrane region" description="Helical" evidence="1">
    <location>
        <begin position="329"/>
        <end position="350"/>
    </location>
</feature>
<dbReference type="EMBL" id="HBFR01020212">
    <property type="protein sequence ID" value="CAD8887351.1"/>
    <property type="molecule type" value="Transcribed_RNA"/>
</dbReference>
<dbReference type="AlphaFoldDB" id="A0A7S1BH87"/>
<feature type="transmembrane region" description="Helical" evidence="1">
    <location>
        <begin position="35"/>
        <end position="59"/>
    </location>
</feature>
<name>A0A7S1BH87_9STRA</name>
<feature type="transmembrane region" description="Helical" evidence="1">
    <location>
        <begin position="158"/>
        <end position="178"/>
    </location>
</feature>
<feature type="transmembrane region" description="Helical" evidence="1">
    <location>
        <begin position="290"/>
        <end position="317"/>
    </location>
</feature>
<keyword evidence="1" id="KW-0472">Membrane</keyword>
<reference evidence="2" key="1">
    <citation type="submission" date="2021-01" db="EMBL/GenBank/DDBJ databases">
        <authorList>
            <person name="Corre E."/>
            <person name="Pelletier E."/>
            <person name="Niang G."/>
            <person name="Scheremetjew M."/>
            <person name="Finn R."/>
            <person name="Kale V."/>
            <person name="Holt S."/>
            <person name="Cochrane G."/>
            <person name="Meng A."/>
            <person name="Brown T."/>
            <person name="Cohen L."/>
        </authorList>
    </citation>
    <scope>NUCLEOTIDE SEQUENCE</scope>
    <source>
        <strain evidence="2">308</strain>
    </source>
</reference>
<proteinExistence type="predicted"/>
<accession>A0A7S1BH87</accession>
<gene>
    <name evidence="2" type="ORF">CHYS00102_LOCUS14549</name>
</gene>